<dbReference type="PROSITE" id="PS00211">
    <property type="entry name" value="ABC_TRANSPORTER_1"/>
    <property type="match status" value="2"/>
</dbReference>
<evidence type="ECO:0000256" key="6">
    <source>
        <dbReference type="ARBA" id="ARBA00022741"/>
    </source>
</evidence>
<feature type="transmembrane region" description="Helical" evidence="15">
    <location>
        <begin position="446"/>
        <end position="470"/>
    </location>
</feature>
<dbReference type="Pfam" id="PF00005">
    <property type="entry name" value="ABC_tran"/>
    <property type="match status" value="2"/>
</dbReference>
<dbReference type="SMART" id="SM00382">
    <property type="entry name" value="AAA"/>
    <property type="match status" value="2"/>
</dbReference>
<proteinExistence type="inferred from homology"/>
<evidence type="ECO:0000259" key="16">
    <source>
        <dbReference type="PROSITE" id="PS50893"/>
    </source>
</evidence>
<keyword evidence="19" id="KW-1185">Reference proteome</keyword>
<feature type="transmembrane region" description="Helical" evidence="15">
    <location>
        <begin position="371"/>
        <end position="392"/>
    </location>
</feature>
<evidence type="ECO:0000256" key="1">
    <source>
        <dbReference type="ARBA" id="ARBA00004141"/>
    </source>
</evidence>
<dbReference type="InterPro" id="IPR027417">
    <property type="entry name" value="P-loop_NTPase"/>
</dbReference>
<evidence type="ECO:0000256" key="11">
    <source>
        <dbReference type="ARBA" id="ARBA00034018"/>
    </source>
</evidence>
<sequence length="1466" mass="163043">MGDLGPAELLAGLCHTDEQKPFPVWQNGHISPCFNQLVLGTFPHAAMAIFSACYLGTRRCSLLQTSAPCGWTLRSMSSLLAALLFTADIILVSLIQQQDMYLDILANGCAIVAWLVHFSTIVVLQKTVYRRARGPPLLLLLVLLSVPNTIITIISYDSKEYLNVTEPLKISRFALASARAVPILVYLLAFAFPCVSDAGYTLYVNAVDGSPLISEISQPQTGEMVAEDGAGCFSRLFYLWLTPLLKRGQRGALDKATDVYHLPWKLQTSVIRQYFHRCWDSCHRGDSVTDGENQCPTAVSRNLQSGSWSSHHQEESSQLEGDASLSKVLHKTFGFRYYILGLQKVLVNMLSFAGPLLLSSLVNFVEEKGAPVSTGVWCTLGLFVTTLLSSVFRNIFVFEISKVALSARAALVSAIYGKALQVSSSNLARFTMGEVINLMSTDVDRVVNFFTSFHELWSMPFCFIATLYLMYLQVGVAFLGGLCVAVLLVPFNRFLASRILSNNKQMLSCKDSRVKIMTEILFGIRVIKFYTWESHFTQKVSDCRKEELSHLKAIKYLDALCVYTWAALPVVISIITFITYVLLGNQLTAAKVFTMLALVGMLIVPLNSFPWVLNSILESKVSLERIQRFFKLTNRDLQLLIRFMSVCPCQGSLVVVVGKVGCGKSSLLAALTGELNRLGGVLYVPDREVGFGLAAQEPWIQHASVRDNILFGKHYDPLFYHAVIEACSLADDLKVLPNGDRTEVGENGVTLSGGQKARLALARAVYMNKDIYLLDDPLAAVDTDVAEHLMKKCIMELLRGKTRILCTHRIEFVKKADMVVLMDNGTIIRTGRSKYLDQEFGNILVVETLVKTSPAFKDGEELDKEEPSSPPDLCVDDDLDLLGSEQKQSGSLSWGVYRTYWLAVRGLLATSILMSLLLMQGFTSRRSKNVSDWWLSYWISELKNNGSSGSDTVFYLTVYSSIAAANTVFTAIRAFLFAYGTICAAKIIHNRLLDRVLQATVTFFDTTPMGRILNRFSSDLYSVDDSLPFILNILLATVFNLLGMLVVMSYGLPWVLLALPPLAIFYYRTQDFYRQTSRELKRLCSLTLSPIYSHFSETLSGLGTIRASGSCARFEEENIRRLELNQRCQFLSKAAMQWLDIRLQLIGVAVVSSLSTIAVIQHQYSSVDPGLVGLSLSYSLSITTLLSGLIFSFTQTEMQLVSVERTEDLGTLILTSFLDHPQLDPVWPAQGWLEFRSVVLAYRDGLPNALDGVSFVVRPGEKVGIVGRTGSGKSTLFLALFRMLELNQGQIFLDGLDICTVGLAQLRSRLAIIPQDPFLFSGTIRENLDPCGRHSDPQLLDVLMQCHLSDVVYRMGGLDAEVGERGRCFSVGQRQLLCLARALMTHAKLLCIDEATASVDQKTDKLLQQTIREKFQNKTVLTIAHRINTIMDCERVLVLHAGKVVEFDTPAALCQMDRSIFQRLSH</sequence>
<dbReference type="GO" id="GO:0016887">
    <property type="term" value="F:ATP hydrolysis activity"/>
    <property type="evidence" value="ECO:0007669"/>
    <property type="project" value="InterPro"/>
</dbReference>
<dbReference type="PANTHER" id="PTHR24223:SF330">
    <property type="entry name" value="ATP-BINDING CASSETTE SUB-FAMILY C MEMBER 10"/>
    <property type="match status" value="1"/>
</dbReference>
<keyword evidence="4 15" id="KW-0812">Transmembrane</keyword>
<keyword evidence="9 15" id="KW-1133">Transmembrane helix</keyword>
<dbReference type="FunFam" id="3.40.50.300:FF:000163">
    <property type="entry name" value="Multidrug resistance-associated protein member 4"/>
    <property type="match status" value="1"/>
</dbReference>
<feature type="domain" description="ABC transporter" evidence="16">
    <location>
        <begin position="621"/>
        <end position="849"/>
    </location>
</feature>
<evidence type="ECO:0000256" key="13">
    <source>
        <dbReference type="ARBA" id="ARBA00047576"/>
    </source>
</evidence>
<feature type="transmembrane region" description="Helical" evidence="15">
    <location>
        <begin position="78"/>
        <end position="98"/>
    </location>
</feature>
<dbReference type="CDD" id="cd03250">
    <property type="entry name" value="ABCC_MRP_domain1"/>
    <property type="match status" value="1"/>
</dbReference>
<feature type="transmembrane region" description="Helical" evidence="15">
    <location>
        <begin position="1143"/>
        <end position="1164"/>
    </location>
</feature>
<comment type="catalytic activity">
    <reaction evidence="11">
        <text>ATP + H2O + xenobioticSide 1 = ADP + phosphate + xenobioticSide 2.</text>
        <dbReference type="EC" id="7.6.2.2"/>
    </reaction>
</comment>
<dbReference type="Ensembl" id="ENSTRUT00000080396.1">
    <property type="protein sequence ID" value="ENSTRUP00000069451.1"/>
    <property type="gene ID" value="ENSTRUG00000007839.3"/>
</dbReference>
<evidence type="ECO:0000256" key="9">
    <source>
        <dbReference type="ARBA" id="ARBA00022989"/>
    </source>
</evidence>
<reference evidence="18 19" key="1">
    <citation type="journal article" date="2011" name="Genome Biol. Evol.">
        <title>Integration of the genetic map and genome assembly of fugu facilitates insights into distinct features of genome evolution in teleosts and mammals.</title>
        <authorList>
            <person name="Kai W."/>
            <person name="Kikuchi K."/>
            <person name="Tohari S."/>
            <person name="Chew A.K."/>
            <person name="Tay A."/>
            <person name="Fujiwara A."/>
            <person name="Hosoya S."/>
            <person name="Suetake H."/>
            <person name="Naruse K."/>
            <person name="Brenner S."/>
            <person name="Suzuki Y."/>
            <person name="Venkatesh B."/>
        </authorList>
    </citation>
    <scope>NUCLEOTIDE SEQUENCE [LARGE SCALE GENOMIC DNA]</scope>
</reference>
<evidence type="ECO:0000256" key="12">
    <source>
        <dbReference type="ARBA" id="ARBA00047523"/>
    </source>
</evidence>
<dbReference type="FunFam" id="3.40.50.300:FF:000973">
    <property type="entry name" value="Multidrug resistance-associated protein 4"/>
    <property type="match status" value="1"/>
</dbReference>
<feature type="transmembrane region" description="Helical" evidence="15">
    <location>
        <begin position="104"/>
        <end position="124"/>
    </location>
</feature>
<dbReference type="Gene3D" id="3.40.50.300">
    <property type="entry name" value="P-loop containing nucleotide triphosphate hydrolases"/>
    <property type="match status" value="2"/>
</dbReference>
<name>A0A674N8F8_TAKRU</name>
<evidence type="ECO:0000256" key="14">
    <source>
        <dbReference type="ARBA" id="ARBA00048007"/>
    </source>
</evidence>
<feature type="transmembrane region" description="Helical" evidence="15">
    <location>
        <begin position="900"/>
        <end position="919"/>
    </location>
</feature>
<dbReference type="InterPro" id="IPR036640">
    <property type="entry name" value="ABC1_TM_sf"/>
</dbReference>
<evidence type="ECO:0000313" key="18">
    <source>
        <dbReference type="Ensembl" id="ENSTRUP00000069451.1"/>
    </source>
</evidence>
<comment type="similarity">
    <text evidence="2">Belongs to the ABC transporter superfamily. ABCC family. Conjugate transporter (TC 3.A.1.208) subfamily.</text>
</comment>
<dbReference type="CDD" id="cd18605">
    <property type="entry name" value="ABC_6TM_MRP7_D2_like"/>
    <property type="match status" value="1"/>
</dbReference>
<comment type="catalytic activity">
    <reaction evidence="14">
        <text>an S-substituted glutathione(in) + ATP + H2O = an S-substituted glutathione(out) + ADP + phosphate + H(+)</text>
        <dbReference type="Rhea" id="RHEA:19121"/>
        <dbReference type="ChEBI" id="CHEBI:15377"/>
        <dbReference type="ChEBI" id="CHEBI:15378"/>
        <dbReference type="ChEBI" id="CHEBI:30616"/>
        <dbReference type="ChEBI" id="CHEBI:43474"/>
        <dbReference type="ChEBI" id="CHEBI:90779"/>
        <dbReference type="ChEBI" id="CHEBI:456216"/>
        <dbReference type="EC" id="7.6.2.3"/>
    </reaction>
    <physiologicalReaction direction="left-to-right" evidence="14">
        <dbReference type="Rhea" id="RHEA:19122"/>
    </physiologicalReaction>
</comment>
<keyword evidence="7" id="KW-0067">ATP-binding</keyword>
<dbReference type="FunFam" id="1.20.1560.10:FF:000037">
    <property type="entry name" value="ATP-binding cassette subfamily C member 10"/>
    <property type="match status" value="1"/>
</dbReference>
<evidence type="ECO:0000256" key="3">
    <source>
        <dbReference type="ARBA" id="ARBA00022448"/>
    </source>
</evidence>
<evidence type="ECO:0000256" key="2">
    <source>
        <dbReference type="ARBA" id="ARBA00009726"/>
    </source>
</evidence>
<keyword evidence="5" id="KW-0677">Repeat</keyword>
<reference evidence="18" key="2">
    <citation type="submission" date="2025-08" db="UniProtKB">
        <authorList>
            <consortium name="Ensembl"/>
        </authorList>
    </citation>
    <scope>IDENTIFICATION</scope>
</reference>
<dbReference type="GO" id="GO:0015431">
    <property type="term" value="F:ABC-type glutathione S-conjugate transporter activity"/>
    <property type="evidence" value="ECO:0007669"/>
    <property type="project" value="UniProtKB-EC"/>
</dbReference>
<evidence type="ECO:0000259" key="17">
    <source>
        <dbReference type="PROSITE" id="PS50929"/>
    </source>
</evidence>
<evidence type="ECO:0000313" key="19">
    <source>
        <dbReference type="Proteomes" id="UP000005226"/>
    </source>
</evidence>
<feature type="domain" description="ABC transmembrane type-1" evidence="17">
    <location>
        <begin position="345"/>
        <end position="618"/>
    </location>
</feature>
<feature type="domain" description="ABC transmembrane type-1" evidence="17">
    <location>
        <begin position="930"/>
        <end position="1198"/>
    </location>
</feature>
<feature type="transmembrane region" description="Helical" evidence="15">
    <location>
        <begin position="560"/>
        <end position="583"/>
    </location>
</feature>
<keyword evidence="10 15" id="KW-0472">Membrane</keyword>
<comment type="catalytic activity">
    <reaction evidence="13">
        <text>17beta-estradiol 17-O-(beta-D-glucuronate)(in) + ATP + H2O = 17beta-estradiol 17-O-(beta-D-glucuronate)(out) + ADP + phosphate + H(+)</text>
        <dbReference type="Rhea" id="RHEA:60128"/>
        <dbReference type="ChEBI" id="CHEBI:15377"/>
        <dbReference type="ChEBI" id="CHEBI:15378"/>
        <dbReference type="ChEBI" id="CHEBI:30616"/>
        <dbReference type="ChEBI" id="CHEBI:43474"/>
        <dbReference type="ChEBI" id="CHEBI:82961"/>
        <dbReference type="ChEBI" id="CHEBI:456216"/>
    </reaction>
    <physiologicalReaction direction="left-to-right" evidence="13">
        <dbReference type="Rhea" id="RHEA:60129"/>
    </physiologicalReaction>
</comment>
<dbReference type="Gene3D" id="1.20.1560.10">
    <property type="entry name" value="ABC transporter type 1, transmembrane domain"/>
    <property type="match status" value="2"/>
</dbReference>
<comment type="catalytic activity">
    <reaction evidence="12">
        <text>leukotriene C4(in) + ATP + H2O = leukotriene C4(out) + ADP + phosphate + H(+)</text>
        <dbReference type="Rhea" id="RHEA:38963"/>
        <dbReference type="ChEBI" id="CHEBI:15377"/>
        <dbReference type="ChEBI" id="CHEBI:15378"/>
        <dbReference type="ChEBI" id="CHEBI:30616"/>
        <dbReference type="ChEBI" id="CHEBI:43474"/>
        <dbReference type="ChEBI" id="CHEBI:57973"/>
        <dbReference type="ChEBI" id="CHEBI:456216"/>
    </reaction>
    <physiologicalReaction direction="left-to-right" evidence="12">
        <dbReference type="Rhea" id="RHEA:38964"/>
    </physiologicalReaction>
</comment>
<dbReference type="GeneTree" id="ENSGT00940000164531"/>
<dbReference type="InterPro" id="IPR050173">
    <property type="entry name" value="ABC_transporter_C-like"/>
</dbReference>
<evidence type="ECO:0000256" key="4">
    <source>
        <dbReference type="ARBA" id="ARBA00022692"/>
    </source>
</evidence>
<dbReference type="InterPro" id="IPR017871">
    <property type="entry name" value="ABC_transporter-like_CS"/>
</dbReference>
<keyword evidence="3" id="KW-0813">Transport</keyword>
<gene>
    <name evidence="18" type="primary">abcc10</name>
</gene>
<dbReference type="SUPFAM" id="SSF90123">
    <property type="entry name" value="ABC transporter transmembrane region"/>
    <property type="match status" value="2"/>
</dbReference>
<keyword evidence="8" id="KW-1278">Translocase</keyword>
<feature type="transmembrane region" description="Helical" evidence="15">
    <location>
        <begin position="1027"/>
        <end position="1046"/>
    </location>
</feature>
<feature type="transmembrane region" description="Helical" evidence="15">
    <location>
        <begin position="1052"/>
        <end position="1069"/>
    </location>
</feature>
<dbReference type="GO" id="GO:0005524">
    <property type="term" value="F:ATP binding"/>
    <property type="evidence" value="ECO:0007669"/>
    <property type="project" value="UniProtKB-KW"/>
</dbReference>
<reference evidence="18" key="3">
    <citation type="submission" date="2025-09" db="UniProtKB">
        <authorList>
            <consortium name="Ensembl"/>
        </authorList>
    </citation>
    <scope>IDENTIFICATION</scope>
</reference>
<dbReference type="PROSITE" id="PS50929">
    <property type="entry name" value="ABC_TM1F"/>
    <property type="match status" value="2"/>
</dbReference>
<dbReference type="InterPro" id="IPR003439">
    <property type="entry name" value="ABC_transporter-like_ATP-bd"/>
</dbReference>
<keyword evidence="6" id="KW-0547">Nucleotide-binding</keyword>
<evidence type="ECO:0000256" key="8">
    <source>
        <dbReference type="ARBA" id="ARBA00022967"/>
    </source>
</evidence>
<dbReference type="CDD" id="cd03244">
    <property type="entry name" value="ABCC_MRP_domain2"/>
    <property type="match status" value="1"/>
</dbReference>
<evidence type="ECO:0000256" key="5">
    <source>
        <dbReference type="ARBA" id="ARBA00022737"/>
    </source>
</evidence>
<organism evidence="18 19">
    <name type="scientific">Takifugu rubripes</name>
    <name type="common">Japanese pufferfish</name>
    <name type="synonym">Fugu rubripes</name>
    <dbReference type="NCBI Taxonomy" id="31033"/>
    <lineage>
        <taxon>Eukaryota</taxon>
        <taxon>Metazoa</taxon>
        <taxon>Chordata</taxon>
        <taxon>Craniata</taxon>
        <taxon>Vertebrata</taxon>
        <taxon>Euteleostomi</taxon>
        <taxon>Actinopterygii</taxon>
        <taxon>Neopterygii</taxon>
        <taxon>Teleostei</taxon>
        <taxon>Neoteleostei</taxon>
        <taxon>Acanthomorphata</taxon>
        <taxon>Eupercaria</taxon>
        <taxon>Tetraodontiformes</taxon>
        <taxon>Tetradontoidea</taxon>
        <taxon>Tetraodontidae</taxon>
        <taxon>Takifugu</taxon>
    </lineage>
</organism>
<dbReference type="InterPro" id="IPR011527">
    <property type="entry name" value="ABC1_TM_dom"/>
</dbReference>
<dbReference type="Pfam" id="PF00664">
    <property type="entry name" value="ABC_membrane"/>
    <property type="match status" value="2"/>
</dbReference>
<feature type="domain" description="ABC transporter" evidence="16">
    <location>
        <begin position="1233"/>
        <end position="1466"/>
    </location>
</feature>
<dbReference type="CDD" id="cd18598">
    <property type="entry name" value="ABC_6TM_MRP7_D1_like"/>
    <property type="match status" value="1"/>
</dbReference>
<dbReference type="InterPro" id="IPR003593">
    <property type="entry name" value="AAA+_ATPase"/>
</dbReference>
<feature type="transmembrane region" description="Helical" evidence="15">
    <location>
        <begin position="595"/>
        <end position="617"/>
    </location>
</feature>
<feature type="transmembrane region" description="Helical" evidence="15">
    <location>
        <begin position="1170"/>
        <end position="1191"/>
    </location>
</feature>
<dbReference type="Proteomes" id="UP000005226">
    <property type="component" value="Chromosome 17"/>
</dbReference>
<comment type="subcellular location">
    <subcellularLocation>
        <location evidence="1">Membrane</location>
        <topology evidence="1">Multi-pass membrane protein</topology>
    </subcellularLocation>
</comment>
<dbReference type="SUPFAM" id="SSF52540">
    <property type="entry name" value="P-loop containing nucleoside triphosphate hydrolases"/>
    <property type="match status" value="2"/>
</dbReference>
<dbReference type="GO" id="GO:0008559">
    <property type="term" value="F:ABC-type xenobiotic transporter activity"/>
    <property type="evidence" value="ECO:0007669"/>
    <property type="project" value="UniProtKB-EC"/>
</dbReference>
<dbReference type="FunFam" id="1.20.1560.10:FF:000045">
    <property type="entry name" value="ATP-binding cassette subfamily C member 10"/>
    <property type="match status" value="1"/>
</dbReference>
<evidence type="ECO:0000256" key="7">
    <source>
        <dbReference type="ARBA" id="ARBA00022840"/>
    </source>
</evidence>
<feature type="transmembrane region" description="Helical" evidence="15">
    <location>
        <begin position="37"/>
        <end position="57"/>
    </location>
</feature>
<evidence type="ECO:0000256" key="10">
    <source>
        <dbReference type="ARBA" id="ARBA00023136"/>
    </source>
</evidence>
<feature type="transmembrane region" description="Helical" evidence="15">
    <location>
        <begin position="476"/>
        <end position="496"/>
    </location>
</feature>
<dbReference type="PROSITE" id="PS50893">
    <property type="entry name" value="ABC_TRANSPORTER_2"/>
    <property type="match status" value="2"/>
</dbReference>
<protein>
    <submittedName>
        <fullName evidence="18">ATP-binding cassette, sub-family C (CFTR/MRP), member 10</fullName>
    </submittedName>
</protein>
<dbReference type="PANTHER" id="PTHR24223">
    <property type="entry name" value="ATP-BINDING CASSETTE SUB-FAMILY C"/>
    <property type="match status" value="1"/>
</dbReference>
<feature type="transmembrane region" description="Helical" evidence="15">
    <location>
        <begin position="136"/>
        <end position="156"/>
    </location>
</feature>
<accession>A0A674N8F8</accession>
<dbReference type="GO" id="GO:0016323">
    <property type="term" value="C:basolateral plasma membrane"/>
    <property type="evidence" value="ECO:0007669"/>
    <property type="project" value="UniProtKB-ARBA"/>
</dbReference>
<evidence type="ECO:0000256" key="15">
    <source>
        <dbReference type="SAM" id="Phobius"/>
    </source>
</evidence>
<feature type="transmembrane region" description="Helical" evidence="15">
    <location>
        <begin position="176"/>
        <end position="195"/>
    </location>
</feature>